<evidence type="ECO:0000313" key="2">
    <source>
        <dbReference type="EMBL" id="CDF39706.1"/>
    </source>
</evidence>
<reference evidence="3" key="1">
    <citation type="journal article" date="2013" name="Proc. Natl. Acad. Sci. U.S.A.">
        <title>Genome structure and metabolic features in the red seaweed Chondrus crispus shed light on evolution of the Archaeplastida.</title>
        <authorList>
            <person name="Collen J."/>
            <person name="Porcel B."/>
            <person name="Carre W."/>
            <person name="Ball S.G."/>
            <person name="Chaparro C."/>
            <person name="Tonon T."/>
            <person name="Barbeyron T."/>
            <person name="Michel G."/>
            <person name="Noel B."/>
            <person name="Valentin K."/>
            <person name="Elias M."/>
            <person name="Artiguenave F."/>
            <person name="Arun A."/>
            <person name="Aury J.M."/>
            <person name="Barbosa-Neto J.F."/>
            <person name="Bothwell J.H."/>
            <person name="Bouget F.Y."/>
            <person name="Brillet L."/>
            <person name="Cabello-Hurtado F."/>
            <person name="Capella-Gutierrez S."/>
            <person name="Charrier B."/>
            <person name="Cladiere L."/>
            <person name="Cock J.M."/>
            <person name="Coelho S.M."/>
            <person name="Colleoni C."/>
            <person name="Czjzek M."/>
            <person name="Da Silva C."/>
            <person name="Delage L."/>
            <person name="Denoeud F."/>
            <person name="Deschamps P."/>
            <person name="Dittami S.M."/>
            <person name="Gabaldon T."/>
            <person name="Gachon C.M."/>
            <person name="Groisillier A."/>
            <person name="Herve C."/>
            <person name="Jabbari K."/>
            <person name="Katinka M."/>
            <person name="Kloareg B."/>
            <person name="Kowalczyk N."/>
            <person name="Labadie K."/>
            <person name="Leblanc C."/>
            <person name="Lopez P.J."/>
            <person name="McLachlan D.H."/>
            <person name="Meslet-Cladiere L."/>
            <person name="Moustafa A."/>
            <person name="Nehr Z."/>
            <person name="Nyvall Collen P."/>
            <person name="Panaud O."/>
            <person name="Partensky F."/>
            <person name="Poulain J."/>
            <person name="Rensing S.A."/>
            <person name="Rousvoal S."/>
            <person name="Samson G."/>
            <person name="Symeonidi A."/>
            <person name="Weissenbach J."/>
            <person name="Zambounis A."/>
            <person name="Wincker P."/>
            <person name="Boyen C."/>
        </authorList>
    </citation>
    <scope>NUCLEOTIDE SEQUENCE [LARGE SCALE GENOMIC DNA]</scope>
    <source>
        <strain evidence="3">cv. Stackhouse</strain>
    </source>
</reference>
<gene>
    <name evidence="2" type="ORF">CHC_T00006752001</name>
</gene>
<dbReference type="GeneID" id="17317732"/>
<dbReference type="RefSeq" id="XP_005710000.1">
    <property type="nucleotide sequence ID" value="XM_005709943.1"/>
</dbReference>
<feature type="compositionally biased region" description="Polar residues" evidence="1">
    <location>
        <begin position="49"/>
        <end position="62"/>
    </location>
</feature>
<name>R7QQE5_CHOCR</name>
<evidence type="ECO:0000256" key="1">
    <source>
        <dbReference type="SAM" id="MobiDB-lite"/>
    </source>
</evidence>
<dbReference type="Gramene" id="CDF39706">
    <property type="protein sequence ID" value="CDF39706"/>
    <property type="gene ID" value="CHC_T00006752001"/>
</dbReference>
<accession>R7QQE5</accession>
<organism evidence="2 3">
    <name type="scientific">Chondrus crispus</name>
    <name type="common">Carrageen Irish moss</name>
    <name type="synonym">Polymorpha crispa</name>
    <dbReference type="NCBI Taxonomy" id="2769"/>
    <lineage>
        <taxon>Eukaryota</taxon>
        <taxon>Rhodophyta</taxon>
        <taxon>Florideophyceae</taxon>
        <taxon>Rhodymeniophycidae</taxon>
        <taxon>Gigartinales</taxon>
        <taxon>Gigartinaceae</taxon>
        <taxon>Chondrus</taxon>
    </lineage>
</organism>
<evidence type="ECO:0000313" key="3">
    <source>
        <dbReference type="Proteomes" id="UP000012073"/>
    </source>
</evidence>
<feature type="region of interest" description="Disordered" evidence="1">
    <location>
        <begin position="49"/>
        <end position="71"/>
    </location>
</feature>
<dbReference type="KEGG" id="ccp:CHC_T00006752001"/>
<dbReference type="AlphaFoldDB" id="R7QQE5"/>
<dbReference type="EMBL" id="HG002070">
    <property type="protein sequence ID" value="CDF39706.1"/>
    <property type="molecule type" value="Genomic_DNA"/>
</dbReference>
<dbReference type="Proteomes" id="UP000012073">
    <property type="component" value="Unassembled WGS sequence"/>
</dbReference>
<proteinExistence type="predicted"/>
<sequence>MEQGKPVSANSTATAALEALQKARTEKEAQGVISGNDITSLNKFLQWSTANTTKPEQASSGDKATEKTEEQLAADREWLDAAFPDMFADVKRVFAKLTKEKIRPSQRKRPRQ</sequence>
<keyword evidence="3" id="KW-1185">Reference proteome</keyword>
<protein>
    <submittedName>
        <fullName evidence="2">Uncharacterized protein</fullName>
    </submittedName>
</protein>